<dbReference type="PANTHER" id="PTHR30146:SF138">
    <property type="entry name" value="TRANSCRIPTIONAL REGULATORY PROTEIN"/>
    <property type="match status" value="1"/>
</dbReference>
<dbReference type="InterPro" id="IPR046335">
    <property type="entry name" value="LacI/GalR-like_sensor"/>
</dbReference>
<dbReference type="RefSeq" id="WP_192754342.1">
    <property type="nucleotide sequence ID" value="NZ_BAABJL010000042.1"/>
</dbReference>
<evidence type="ECO:0000313" key="6">
    <source>
        <dbReference type="Proteomes" id="UP000638648"/>
    </source>
</evidence>
<dbReference type="AlphaFoldDB" id="A0A927RPF1"/>
<keyword evidence="2" id="KW-0238">DNA-binding</keyword>
<dbReference type="PANTHER" id="PTHR30146">
    <property type="entry name" value="LACI-RELATED TRANSCRIPTIONAL REPRESSOR"/>
    <property type="match status" value="1"/>
</dbReference>
<evidence type="ECO:0000256" key="1">
    <source>
        <dbReference type="ARBA" id="ARBA00023015"/>
    </source>
</evidence>
<dbReference type="Gene3D" id="1.10.260.40">
    <property type="entry name" value="lambda repressor-like DNA-binding domains"/>
    <property type="match status" value="1"/>
</dbReference>
<evidence type="ECO:0000313" key="5">
    <source>
        <dbReference type="EMBL" id="MBE1611073.1"/>
    </source>
</evidence>
<dbReference type="Proteomes" id="UP000638648">
    <property type="component" value="Unassembled WGS sequence"/>
</dbReference>
<dbReference type="GO" id="GO:0000976">
    <property type="term" value="F:transcription cis-regulatory region binding"/>
    <property type="evidence" value="ECO:0007669"/>
    <property type="project" value="TreeGrafter"/>
</dbReference>
<dbReference type="SUPFAM" id="SSF47413">
    <property type="entry name" value="lambda repressor-like DNA-binding domains"/>
    <property type="match status" value="1"/>
</dbReference>
<feature type="domain" description="HTH lacI-type" evidence="4">
    <location>
        <begin position="13"/>
        <end position="67"/>
    </location>
</feature>
<dbReference type="SUPFAM" id="SSF53822">
    <property type="entry name" value="Periplasmic binding protein-like I"/>
    <property type="match status" value="1"/>
</dbReference>
<dbReference type="PROSITE" id="PS50932">
    <property type="entry name" value="HTH_LACI_2"/>
    <property type="match status" value="1"/>
</dbReference>
<keyword evidence="1" id="KW-0805">Transcription regulation</keyword>
<dbReference type="CDD" id="cd01392">
    <property type="entry name" value="HTH_LacI"/>
    <property type="match status" value="1"/>
</dbReference>
<dbReference type="SMART" id="SM00354">
    <property type="entry name" value="HTH_LACI"/>
    <property type="match status" value="1"/>
</dbReference>
<accession>A0A927RPF1</accession>
<dbReference type="InterPro" id="IPR010982">
    <property type="entry name" value="Lambda_DNA-bd_dom_sf"/>
</dbReference>
<comment type="caution">
    <text evidence="5">The sequence shown here is derived from an EMBL/GenBank/DDBJ whole genome shotgun (WGS) entry which is preliminary data.</text>
</comment>
<sequence>MSRVPAQAPGGAPTIREVAEAARVSRATVSRAFSRPDLLRPETVAHVRAVATRLGYTPNIVARGLSTGRYATIALVVPDIANPFFPPLVRGAQRAADAAGYGVFLGDSDEDAEREDSLLARFTGQVEGIVLASSRLDAARVRRHAERRPVVLVNRDLEGIPRVLIDPTGGINAAVDHLADLGHRRIAYVSGPHPSWAHQQRRRALRRAVAARQGLELVTVAARRPTYDSGVACVPALLATGVSAAVGFDDVLAQGLLAGLAAAGIPVPTHFSVVGCDDGVAATTAPPLTTVSAQTGEAGRAAVELLLGVLGNADVRDARYVLDTHLVIRSSTGAVSASRGG</sequence>
<evidence type="ECO:0000256" key="3">
    <source>
        <dbReference type="ARBA" id="ARBA00023163"/>
    </source>
</evidence>
<dbReference type="Pfam" id="PF13377">
    <property type="entry name" value="Peripla_BP_3"/>
    <property type="match status" value="1"/>
</dbReference>
<dbReference type="EMBL" id="JADBEM010000001">
    <property type="protein sequence ID" value="MBE1611073.1"/>
    <property type="molecule type" value="Genomic_DNA"/>
</dbReference>
<evidence type="ECO:0000256" key="2">
    <source>
        <dbReference type="ARBA" id="ARBA00023125"/>
    </source>
</evidence>
<reference evidence="5" key="1">
    <citation type="submission" date="2020-10" db="EMBL/GenBank/DDBJ databases">
        <title>Sequencing the genomes of 1000 actinobacteria strains.</title>
        <authorList>
            <person name="Klenk H.-P."/>
        </authorList>
    </citation>
    <scope>NUCLEOTIDE SEQUENCE</scope>
    <source>
        <strain evidence="5">DSM 45354</strain>
    </source>
</reference>
<evidence type="ECO:0000259" key="4">
    <source>
        <dbReference type="PROSITE" id="PS50932"/>
    </source>
</evidence>
<organism evidence="5 6">
    <name type="scientific">Actinopolymorpha pittospori</name>
    <dbReference type="NCBI Taxonomy" id="648752"/>
    <lineage>
        <taxon>Bacteria</taxon>
        <taxon>Bacillati</taxon>
        <taxon>Actinomycetota</taxon>
        <taxon>Actinomycetes</taxon>
        <taxon>Propionibacteriales</taxon>
        <taxon>Actinopolymorphaceae</taxon>
        <taxon>Actinopolymorpha</taxon>
    </lineage>
</organism>
<dbReference type="CDD" id="cd06267">
    <property type="entry name" value="PBP1_LacI_sugar_binding-like"/>
    <property type="match status" value="1"/>
</dbReference>
<dbReference type="Gene3D" id="3.40.50.2300">
    <property type="match status" value="2"/>
</dbReference>
<proteinExistence type="predicted"/>
<keyword evidence="3" id="KW-0804">Transcription</keyword>
<dbReference type="InterPro" id="IPR000843">
    <property type="entry name" value="HTH_LacI"/>
</dbReference>
<keyword evidence="6" id="KW-1185">Reference proteome</keyword>
<name>A0A927RPF1_9ACTN</name>
<dbReference type="Pfam" id="PF00356">
    <property type="entry name" value="LacI"/>
    <property type="match status" value="1"/>
</dbReference>
<gene>
    <name evidence="5" type="ORF">HEB94_007921</name>
</gene>
<protein>
    <submittedName>
        <fullName evidence="5">LacI family transcriptional regulator</fullName>
    </submittedName>
</protein>
<dbReference type="InterPro" id="IPR028082">
    <property type="entry name" value="Peripla_BP_I"/>
</dbReference>
<dbReference type="GO" id="GO:0003700">
    <property type="term" value="F:DNA-binding transcription factor activity"/>
    <property type="evidence" value="ECO:0007669"/>
    <property type="project" value="TreeGrafter"/>
</dbReference>